<organism evidence="1 2">
    <name type="scientific">Campylobacter iguaniorum</name>
    <dbReference type="NCBI Taxonomy" id="1244531"/>
    <lineage>
        <taxon>Bacteria</taxon>
        <taxon>Pseudomonadati</taxon>
        <taxon>Campylobacterota</taxon>
        <taxon>Epsilonproteobacteria</taxon>
        <taxon>Campylobacterales</taxon>
        <taxon>Campylobacteraceae</taxon>
        <taxon>Campylobacter</taxon>
    </lineage>
</organism>
<sequence>MLKFCLFSLLFLSQIFSSDELMKQSGDTLSINPLQTNGFINSPWIKSDDVKLLNPNLNLNKNGANLNQIDVLNINSFSFNNEYLDDFKLNLDSKLDKNENQKDYISNNNLGIEHQTSIIDFLIKTKLNLNYNLKENSLITEPNFDISKEVLYNTNLGTIIKSNKDEQISPYIDWSLNKNLNLNILYTPKEDSDNTYMNFKVKY</sequence>
<dbReference type="EMBL" id="CP009043">
    <property type="protein sequence ID" value="AII14548.1"/>
    <property type="molecule type" value="Genomic_DNA"/>
</dbReference>
<evidence type="ECO:0000313" key="1">
    <source>
        <dbReference type="EMBL" id="AII14548.1"/>
    </source>
</evidence>
<dbReference type="STRING" id="1244531.CIG2463D_0703"/>
<protein>
    <submittedName>
        <fullName evidence="1">Uncharacterized protein</fullName>
    </submittedName>
</protein>
<reference evidence="2" key="1">
    <citation type="journal article" date="2014" name="Genome Announc.">
        <title>Complete Genome Sequence of Campylobacter iguaniorum Strain 1485ET, Isolated from a Bearded Dragon (Pogona vitticeps).</title>
        <authorList>
            <person name="Gilbert M.J."/>
            <person name="Miller W.G."/>
            <person name="Yee E."/>
            <person name="Kik M."/>
            <person name="Wagenaar J.A."/>
            <person name="Duim B."/>
        </authorList>
    </citation>
    <scope>NUCLEOTIDE SEQUENCE [LARGE SCALE GENOMIC DNA]</scope>
    <source>
        <strain evidence="2">1485E</strain>
    </source>
</reference>
<dbReference type="KEGG" id="caj:CIG1485E_0702"/>
<accession>A0A076FA09</accession>
<dbReference type="RefSeq" id="WP_051870909.1">
    <property type="nucleotide sequence ID" value="NZ_CP009043.1"/>
</dbReference>
<proteinExistence type="predicted"/>
<name>A0A076FA09_9BACT</name>
<dbReference type="eggNOG" id="ENOG5030SYT">
    <property type="taxonomic scope" value="Bacteria"/>
</dbReference>
<dbReference type="Proteomes" id="UP000028486">
    <property type="component" value="Chromosome"/>
</dbReference>
<dbReference type="OrthoDB" id="9950585at2"/>
<dbReference type="HOGENOM" id="CLU_1346830_0_0_7"/>
<dbReference type="AlphaFoldDB" id="A0A076FA09"/>
<gene>
    <name evidence="1" type="ORF">CIG1485E_0702</name>
</gene>
<evidence type="ECO:0000313" key="2">
    <source>
        <dbReference type="Proteomes" id="UP000028486"/>
    </source>
</evidence>
<keyword evidence="2" id="KW-1185">Reference proteome</keyword>